<sequence length="271" mass="28253">MTIDLILVGCGNMGHAMLAGWITAGRIPAARVVVVEPNESLRLRAAALGLSAHATAQEIAPDCQPRVVIFAVKPQVMRQVVPDYSRFKAGGAAFVSIAAGTPVGTFEELLGADAPIIRCMPNTPAAIGKGMMVLFANNNISPEQDEFVRDLLSANGAIASIDDEDLMDAVTAVSGSGPAYVFHFIECLTEAARTAGLPDDVAKLLAMQTVYGAGALAAESDEEPGKLRQNVTSPNGTTAAGLAVLMGGDRLKQLLAETVEAAKQRGIELRD</sequence>
<dbReference type="InterPro" id="IPR028939">
    <property type="entry name" value="P5C_Rdtase_cat_N"/>
</dbReference>
<dbReference type="RefSeq" id="WP_209334583.1">
    <property type="nucleotide sequence ID" value="NZ_JAGIYY010000002.1"/>
</dbReference>
<evidence type="ECO:0000256" key="1">
    <source>
        <dbReference type="ARBA" id="ARBA00005525"/>
    </source>
</evidence>
<dbReference type="GO" id="GO:0055129">
    <property type="term" value="P:L-proline biosynthetic process"/>
    <property type="evidence" value="ECO:0007669"/>
    <property type="project" value="UniProtKB-UniRule"/>
</dbReference>
<keyword evidence="4" id="KW-0028">Amino-acid biosynthesis</keyword>
<dbReference type="InterPro" id="IPR000304">
    <property type="entry name" value="Pyrroline-COOH_reductase"/>
</dbReference>
<protein>
    <recommendedName>
        <fullName evidence="4 5">Pyrroline-5-carboxylate reductase</fullName>
        <shortName evidence="4">P5C reductase</shortName>
        <shortName evidence="4">P5CR</shortName>
        <ecNumber evidence="4 5">1.5.1.2</ecNumber>
    </recommendedName>
    <alternativeName>
        <fullName evidence="4">PCA reductase</fullName>
    </alternativeName>
</protein>
<dbReference type="InterPro" id="IPR008927">
    <property type="entry name" value="6-PGluconate_DH-like_C_sf"/>
</dbReference>
<dbReference type="Gene3D" id="1.10.3730.10">
    <property type="entry name" value="ProC C-terminal domain-like"/>
    <property type="match status" value="1"/>
</dbReference>
<dbReference type="FunFam" id="1.10.3730.10:FF:000001">
    <property type="entry name" value="Pyrroline-5-carboxylate reductase"/>
    <property type="match status" value="1"/>
</dbReference>
<dbReference type="Gene3D" id="3.40.50.720">
    <property type="entry name" value="NAD(P)-binding Rossmann-like Domain"/>
    <property type="match status" value="1"/>
</dbReference>
<keyword evidence="4" id="KW-0963">Cytoplasm</keyword>
<evidence type="ECO:0000256" key="6">
    <source>
        <dbReference type="PIRSR" id="PIRSR000193-1"/>
    </source>
</evidence>
<dbReference type="PANTHER" id="PTHR11645">
    <property type="entry name" value="PYRROLINE-5-CARBOXYLATE REDUCTASE"/>
    <property type="match status" value="1"/>
</dbReference>
<comment type="pathway">
    <text evidence="4">Amino-acid biosynthesis; L-proline biosynthesis; L-proline from L-glutamate 5-semialdehyde: step 1/1.</text>
</comment>
<dbReference type="NCBIfam" id="TIGR00112">
    <property type="entry name" value="proC"/>
    <property type="match status" value="1"/>
</dbReference>
<dbReference type="HAMAP" id="MF_01925">
    <property type="entry name" value="P5C_reductase"/>
    <property type="match status" value="1"/>
</dbReference>
<dbReference type="EMBL" id="JAGIYY010000002">
    <property type="protein sequence ID" value="MBP0438548.1"/>
    <property type="molecule type" value="Genomic_DNA"/>
</dbReference>
<dbReference type="PANTHER" id="PTHR11645:SF0">
    <property type="entry name" value="PYRROLINE-5-CARBOXYLATE REDUCTASE 3"/>
    <property type="match status" value="1"/>
</dbReference>
<dbReference type="EC" id="1.5.1.2" evidence="4 5"/>
<dbReference type="SUPFAM" id="SSF51735">
    <property type="entry name" value="NAD(P)-binding Rossmann-fold domains"/>
    <property type="match status" value="1"/>
</dbReference>
<dbReference type="UniPathway" id="UPA00098">
    <property type="reaction ID" value="UER00361"/>
</dbReference>
<comment type="function">
    <text evidence="4">Catalyzes the reduction of 1-pyrroline-5-carboxylate (PCA) to L-proline.</text>
</comment>
<evidence type="ECO:0000259" key="8">
    <source>
        <dbReference type="Pfam" id="PF14748"/>
    </source>
</evidence>
<keyword evidence="3 4" id="KW-0560">Oxidoreductase</keyword>
<name>A0A8J7QXF3_9HYPH</name>
<accession>A0A8J7QXF3</accession>
<organism evidence="9 10">
    <name type="scientific">Tianweitania sediminis</name>
    <dbReference type="NCBI Taxonomy" id="1502156"/>
    <lineage>
        <taxon>Bacteria</taxon>
        <taxon>Pseudomonadati</taxon>
        <taxon>Pseudomonadota</taxon>
        <taxon>Alphaproteobacteria</taxon>
        <taxon>Hyphomicrobiales</taxon>
        <taxon>Phyllobacteriaceae</taxon>
        <taxon>Tianweitania</taxon>
    </lineage>
</organism>
<proteinExistence type="inferred from homology"/>
<dbReference type="GO" id="GO:0005737">
    <property type="term" value="C:cytoplasm"/>
    <property type="evidence" value="ECO:0007669"/>
    <property type="project" value="UniProtKB-SubCell"/>
</dbReference>
<dbReference type="InterPro" id="IPR036291">
    <property type="entry name" value="NAD(P)-bd_dom_sf"/>
</dbReference>
<feature type="domain" description="Pyrroline-5-carboxylate reductase catalytic N-terminal" evidence="7">
    <location>
        <begin position="7"/>
        <end position="100"/>
    </location>
</feature>
<comment type="subcellular location">
    <subcellularLocation>
        <location evidence="4">Cytoplasm</location>
    </subcellularLocation>
</comment>
<keyword evidence="10" id="KW-1185">Reference proteome</keyword>
<dbReference type="AlphaFoldDB" id="A0A8J7QXF3"/>
<dbReference type="Proteomes" id="UP000666240">
    <property type="component" value="Unassembled WGS sequence"/>
</dbReference>
<evidence type="ECO:0000256" key="5">
    <source>
        <dbReference type="NCBIfam" id="TIGR00112"/>
    </source>
</evidence>
<evidence type="ECO:0000256" key="4">
    <source>
        <dbReference type="HAMAP-Rule" id="MF_01925"/>
    </source>
</evidence>
<dbReference type="GO" id="GO:0004735">
    <property type="term" value="F:pyrroline-5-carboxylate reductase activity"/>
    <property type="evidence" value="ECO:0007669"/>
    <property type="project" value="UniProtKB-UniRule"/>
</dbReference>
<dbReference type="PIRSF" id="PIRSF000193">
    <property type="entry name" value="Pyrrol-5-carb_rd"/>
    <property type="match status" value="1"/>
</dbReference>
<comment type="similarity">
    <text evidence="1 4">Belongs to the pyrroline-5-carboxylate reductase family.</text>
</comment>
<keyword evidence="4" id="KW-0641">Proline biosynthesis</keyword>
<comment type="caution">
    <text evidence="9">The sequence shown here is derived from an EMBL/GenBank/DDBJ whole genome shotgun (WGS) entry which is preliminary data.</text>
</comment>
<dbReference type="Pfam" id="PF14748">
    <property type="entry name" value="P5CR_dimer"/>
    <property type="match status" value="1"/>
</dbReference>
<evidence type="ECO:0000313" key="10">
    <source>
        <dbReference type="Proteomes" id="UP000666240"/>
    </source>
</evidence>
<evidence type="ECO:0000256" key="3">
    <source>
        <dbReference type="ARBA" id="ARBA00023002"/>
    </source>
</evidence>
<gene>
    <name evidence="4" type="primary">proC</name>
    <name evidence="9" type="ORF">J5Y06_07805</name>
</gene>
<feature type="binding site" evidence="6">
    <location>
        <begin position="71"/>
        <end position="74"/>
    </location>
    <ligand>
        <name>NADP(+)</name>
        <dbReference type="ChEBI" id="CHEBI:58349"/>
    </ligand>
</feature>
<evidence type="ECO:0000259" key="7">
    <source>
        <dbReference type="Pfam" id="PF03807"/>
    </source>
</evidence>
<dbReference type="SUPFAM" id="SSF48179">
    <property type="entry name" value="6-phosphogluconate dehydrogenase C-terminal domain-like"/>
    <property type="match status" value="1"/>
</dbReference>
<evidence type="ECO:0000256" key="2">
    <source>
        <dbReference type="ARBA" id="ARBA00022857"/>
    </source>
</evidence>
<keyword evidence="2 4" id="KW-0521">NADP</keyword>
<feature type="domain" description="Pyrroline-5-carboxylate reductase dimerisation" evidence="8">
    <location>
        <begin position="164"/>
        <end position="268"/>
    </location>
</feature>
<comment type="catalytic activity">
    <reaction evidence="4">
        <text>L-proline + NAD(+) = (S)-1-pyrroline-5-carboxylate + NADH + 2 H(+)</text>
        <dbReference type="Rhea" id="RHEA:14105"/>
        <dbReference type="ChEBI" id="CHEBI:15378"/>
        <dbReference type="ChEBI" id="CHEBI:17388"/>
        <dbReference type="ChEBI" id="CHEBI:57540"/>
        <dbReference type="ChEBI" id="CHEBI:57945"/>
        <dbReference type="ChEBI" id="CHEBI:60039"/>
        <dbReference type="EC" id="1.5.1.2"/>
    </reaction>
</comment>
<reference evidence="9" key="1">
    <citation type="submission" date="2021-03" db="EMBL/GenBank/DDBJ databases">
        <title>Genome sequencing and assembly of Tianweitania sediminis.</title>
        <authorList>
            <person name="Chhetri G."/>
        </authorList>
    </citation>
    <scope>NUCLEOTIDE SEQUENCE</scope>
    <source>
        <strain evidence="9">Z8</strain>
    </source>
</reference>
<comment type="catalytic activity">
    <reaction evidence="4">
        <text>L-proline + NADP(+) = (S)-1-pyrroline-5-carboxylate + NADPH + 2 H(+)</text>
        <dbReference type="Rhea" id="RHEA:14109"/>
        <dbReference type="ChEBI" id="CHEBI:15378"/>
        <dbReference type="ChEBI" id="CHEBI:17388"/>
        <dbReference type="ChEBI" id="CHEBI:57783"/>
        <dbReference type="ChEBI" id="CHEBI:58349"/>
        <dbReference type="ChEBI" id="CHEBI:60039"/>
        <dbReference type="EC" id="1.5.1.2"/>
    </reaction>
</comment>
<dbReference type="InterPro" id="IPR029036">
    <property type="entry name" value="P5CR_dimer"/>
</dbReference>
<dbReference type="Pfam" id="PF03807">
    <property type="entry name" value="F420_oxidored"/>
    <property type="match status" value="1"/>
</dbReference>
<evidence type="ECO:0000313" key="9">
    <source>
        <dbReference type="EMBL" id="MBP0438548.1"/>
    </source>
</evidence>